<feature type="region of interest" description="Disordered" evidence="1">
    <location>
        <begin position="71"/>
        <end position="92"/>
    </location>
</feature>
<dbReference type="Proteomes" id="UP001178508">
    <property type="component" value="Chromosome 12"/>
</dbReference>
<evidence type="ECO:0000313" key="2">
    <source>
        <dbReference type="EMBL" id="CAJ1069579.1"/>
    </source>
</evidence>
<reference evidence="2" key="1">
    <citation type="submission" date="2023-08" db="EMBL/GenBank/DDBJ databases">
        <authorList>
            <person name="Alioto T."/>
            <person name="Alioto T."/>
            <person name="Gomez Garrido J."/>
        </authorList>
    </citation>
    <scope>NUCLEOTIDE SEQUENCE</scope>
</reference>
<name>A0AAV1GA78_XYRNO</name>
<proteinExistence type="predicted"/>
<protein>
    <submittedName>
        <fullName evidence="2">Uncharacterized protein LOC119500207 isoform X2</fullName>
    </submittedName>
</protein>
<gene>
    <name evidence="2" type="ORF">XNOV1_A042425</name>
</gene>
<feature type="region of interest" description="Disordered" evidence="1">
    <location>
        <begin position="210"/>
        <end position="250"/>
    </location>
</feature>
<evidence type="ECO:0000313" key="3">
    <source>
        <dbReference type="Proteomes" id="UP001178508"/>
    </source>
</evidence>
<feature type="compositionally biased region" description="Low complexity" evidence="1">
    <location>
        <begin position="107"/>
        <end position="126"/>
    </location>
</feature>
<sequence>MFRDFKVVQPRVENLVIDRLVSSGLESTGDLKYVTQDDIGDLLPAIQQRKLLDAFKLETEAITLDLQILPSPTTAESSDSTGKTVHFSEPDHSSSYSQSSLFTNLSSSSPTSPFSSPSTSSVLSCSGTEDSQTSSHIRKDWPESFQVPWNQMPADIRSAISDGKRPSPAARRQMQYPNSFADQIENGTLLGNGYTSLLIQVKTRVENLNRNSSFRQHRSSGKGHKRGPTDTYGCTRFQPSLPPEETEETVESKRQKLEEIYSRDGINGADRAEVKQLMETTFYLQRCHINALPAPTTEALKTKWPYLFTQKGLYSHFEFLTDIPVLRTLELAMEECSRAIMEFFKTKPTNAGVREALSMDENFEGSTRVIHLLMAHFSENITDLILRADDIKKHLLTIPWVYEPQKPQKLLSTANPTTYNITVLFVSLGQL</sequence>
<accession>A0AAV1GA78</accession>
<feature type="compositionally biased region" description="Basic residues" evidence="1">
    <location>
        <begin position="215"/>
        <end position="226"/>
    </location>
</feature>
<keyword evidence="3" id="KW-1185">Reference proteome</keyword>
<dbReference type="PANTHER" id="PTHR31025:SF30">
    <property type="entry name" value="SI:DKEY-15H8.17"/>
    <property type="match status" value="1"/>
</dbReference>
<dbReference type="AlphaFoldDB" id="A0AAV1GA78"/>
<feature type="region of interest" description="Disordered" evidence="1">
    <location>
        <begin position="107"/>
        <end position="148"/>
    </location>
</feature>
<dbReference type="EMBL" id="OY660875">
    <property type="protein sequence ID" value="CAJ1069579.1"/>
    <property type="molecule type" value="Genomic_DNA"/>
</dbReference>
<feature type="compositionally biased region" description="Polar residues" evidence="1">
    <location>
        <begin position="71"/>
        <end position="83"/>
    </location>
</feature>
<dbReference type="PANTHER" id="PTHR31025">
    <property type="entry name" value="SI:CH211-196P9.1-RELATED"/>
    <property type="match status" value="1"/>
</dbReference>
<organism evidence="2 3">
    <name type="scientific">Xyrichtys novacula</name>
    <name type="common">Pearly razorfish</name>
    <name type="synonym">Hemipteronotus novacula</name>
    <dbReference type="NCBI Taxonomy" id="13765"/>
    <lineage>
        <taxon>Eukaryota</taxon>
        <taxon>Metazoa</taxon>
        <taxon>Chordata</taxon>
        <taxon>Craniata</taxon>
        <taxon>Vertebrata</taxon>
        <taxon>Euteleostomi</taxon>
        <taxon>Actinopterygii</taxon>
        <taxon>Neopterygii</taxon>
        <taxon>Teleostei</taxon>
        <taxon>Neoteleostei</taxon>
        <taxon>Acanthomorphata</taxon>
        <taxon>Eupercaria</taxon>
        <taxon>Labriformes</taxon>
        <taxon>Labridae</taxon>
        <taxon>Xyrichtys</taxon>
    </lineage>
</organism>
<evidence type="ECO:0000256" key="1">
    <source>
        <dbReference type="SAM" id="MobiDB-lite"/>
    </source>
</evidence>